<evidence type="ECO:0000256" key="1">
    <source>
        <dbReference type="ARBA" id="ARBA00022553"/>
    </source>
</evidence>
<dbReference type="SMART" id="SM00421">
    <property type="entry name" value="HTH_LUXR"/>
    <property type="match status" value="1"/>
</dbReference>
<accession>A0A2P7QVE0</accession>
<dbReference type="SMART" id="SM00448">
    <property type="entry name" value="REC"/>
    <property type="match status" value="1"/>
</dbReference>
<dbReference type="AlphaFoldDB" id="A0A2P7QVE0"/>
<dbReference type="RefSeq" id="WP_106512100.1">
    <property type="nucleotide sequence ID" value="NZ_PXYI01000002.1"/>
</dbReference>
<reference evidence="9 10" key="1">
    <citation type="submission" date="2018-03" db="EMBL/GenBank/DDBJ databases">
        <title>The draft genome of Sphingosinicella sp. GL-C-18.</title>
        <authorList>
            <person name="Liu L."/>
            <person name="Li L."/>
            <person name="Liang L."/>
            <person name="Zhang X."/>
            <person name="Wang T."/>
        </authorList>
    </citation>
    <scope>NUCLEOTIDE SEQUENCE [LARGE SCALE GENOMIC DNA]</scope>
    <source>
        <strain evidence="9 10">GL-C-18</strain>
    </source>
</reference>
<keyword evidence="1 6" id="KW-0597">Phosphoprotein</keyword>
<dbReference type="PROSITE" id="PS00622">
    <property type="entry name" value="HTH_LUXR_1"/>
    <property type="match status" value="1"/>
</dbReference>
<evidence type="ECO:0000259" key="7">
    <source>
        <dbReference type="PROSITE" id="PS50043"/>
    </source>
</evidence>
<dbReference type="PROSITE" id="PS50110">
    <property type="entry name" value="RESPONSE_REGULATORY"/>
    <property type="match status" value="1"/>
</dbReference>
<evidence type="ECO:0000313" key="9">
    <source>
        <dbReference type="EMBL" id="PSJ41935.1"/>
    </source>
</evidence>
<evidence type="ECO:0000256" key="6">
    <source>
        <dbReference type="PROSITE-ProRule" id="PRU00169"/>
    </source>
</evidence>
<dbReference type="GO" id="GO:0003677">
    <property type="term" value="F:DNA binding"/>
    <property type="evidence" value="ECO:0007669"/>
    <property type="project" value="UniProtKB-KW"/>
</dbReference>
<evidence type="ECO:0000256" key="3">
    <source>
        <dbReference type="ARBA" id="ARBA00023015"/>
    </source>
</evidence>
<keyword evidence="3" id="KW-0805">Transcription regulation</keyword>
<proteinExistence type="predicted"/>
<evidence type="ECO:0000256" key="2">
    <source>
        <dbReference type="ARBA" id="ARBA00023012"/>
    </source>
</evidence>
<sequence>MDDQYPIYIVDDDAQIRTSLGVLLDVNRLPCRGFQSGDAFLAALAELEPGCILLDIRMPGSDGLAVLSELHERQYRWPVIVMTGHAEVAMAVTAMKLGAIEFLEKPFRETDLLDALSRAATALREVQEDEASRGEALTLVRSLTPRELQMLQALLNGSSNKQIADELGISIRTVEMHRASVMRKLDAKSLADAVLLAATAGMRRVAVDGRS</sequence>
<dbReference type="GO" id="GO:0006355">
    <property type="term" value="P:regulation of DNA-templated transcription"/>
    <property type="evidence" value="ECO:0007669"/>
    <property type="project" value="InterPro"/>
</dbReference>
<dbReference type="PROSITE" id="PS50043">
    <property type="entry name" value="HTH_LUXR_2"/>
    <property type="match status" value="1"/>
</dbReference>
<organism evidence="9 10">
    <name type="scientific">Allosphingosinicella deserti</name>
    <dbReference type="NCBI Taxonomy" id="2116704"/>
    <lineage>
        <taxon>Bacteria</taxon>
        <taxon>Pseudomonadati</taxon>
        <taxon>Pseudomonadota</taxon>
        <taxon>Alphaproteobacteria</taxon>
        <taxon>Sphingomonadales</taxon>
        <taxon>Sphingomonadaceae</taxon>
        <taxon>Allosphingosinicella</taxon>
    </lineage>
</organism>
<dbReference type="EMBL" id="PXYI01000002">
    <property type="protein sequence ID" value="PSJ41935.1"/>
    <property type="molecule type" value="Genomic_DNA"/>
</dbReference>
<feature type="modified residue" description="4-aspartylphosphate" evidence="6">
    <location>
        <position position="55"/>
    </location>
</feature>
<dbReference type="Pfam" id="PF00196">
    <property type="entry name" value="GerE"/>
    <property type="match status" value="1"/>
</dbReference>
<dbReference type="Pfam" id="PF00072">
    <property type="entry name" value="Response_reg"/>
    <property type="match status" value="1"/>
</dbReference>
<dbReference type="FunFam" id="3.40.50.2300:FF:000018">
    <property type="entry name" value="DNA-binding transcriptional regulator NtrC"/>
    <property type="match status" value="1"/>
</dbReference>
<evidence type="ECO:0000256" key="4">
    <source>
        <dbReference type="ARBA" id="ARBA00023125"/>
    </source>
</evidence>
<comment type="caution">
    <text evidence="9">The sequence shown here is derived from an EMBL/GenBank/DDBJ whole genome shotgun (WGS) entry which is preliminary data.</text>
</comment>
<protein>
    <submittedName>
        <fullName evidence="9">DNA-binding response regulator</fullName>
    </submittedName>
</protein>
<keyword evidence="2" id="KW-0902">Two-component regulatory system</keyword>
<dbReference type="SUPFAM" id="SSF46894">
    <property type="entry name" value="C-terminal effector domain of the bipartite response regulators"/>
    <property type="match status" value="1"/>
</dbReference>
<dbReference type="InterPro" id="IPR016032">
    <property type="entry name" value="Sig_transdc_resp-reg_C-effctor"/>
</dbReference>
<feature type="domain" description="Response regulatory" evidence="8">
    <location>
        <begin position="6"/>
        <end position="120"/>
    </location>
</feature>
<dbReference type="InterPro" id="IPR036388">
    <property type="entry name" value="WH-like_DNA-bd_sf"/>
</dbReference>
<feature type="domain" description="HTH luxR-type" evidence="7">
    <location>
        <begin position="136"/>
        <end position="201"/>
    </location>
</feature>
<dbReference type="Gene3D" id="3.40.50.2300">
    <property type="match status" value="1"/>
</dbReference>
<dbReference type="PRINTS" id="PR00038">
    <property type="entry name" value="HTHLUXR"/>
</dbReference>
<dbReference type="PANTHER" id="PTHR44688:SF16">
    <property type="entry name" value="DNA-BINDING TRANSCRIPTIONAL ACTIVATOR DEVR_DOSR"/>
    <property type="match status" value="1"/>
</dbReference>
<keyword evidence="4 9" id="KW-0238">DNA-binding</keyword>
<dbReference type="CDD" id="cd06170">
    <property type="entry name" value="LuxR_C_like"/>
    <property type="match status" value="1"/>
</dbReference>
<evidence type="ECO:0000313" key="10">
    <source>
        <dbReference type="Proteomes" id="UP000241167"/>
    </source>
</evidence>
<dbReference type="Proteomes" id="UP000241167">
    <property type="component" value="Unassembled WGS sequence"/>
</dbReference>
<dbReference type="InterPro" id="IPR011006">
    <property type="entry name" value="CheY-like_superfamily"/>
</dbReference>
<evidence type="ECO:0000259" key="8">
    <source>
        <dbReference type="PROSITE" id="PS50110"/>
    </source>
</evidence>
<dbReference type="PANTHER" id="PTHR44688">
    <property type="entry name" value="DNA-BINDING TRANSCRIPTIONAL ACTIVATOR DEVR_DOSR"/>
    <property type="match status" value="1"/>
</dbReference>
<dbReference type="InterPro" id="IPR001789">
    <property type="entry name" value="Sig_transdc_resp-reg_receiver"/>
</dbReference>
<evidence type="ECO:0000256" key="5">
    <source>
        <dbReference type="ARBA" id="ARBA00023163"/>
    </source>
</evidence>
<dbReference type="InterPro" id="IPR000792">
    <property type="entry name" value="Tscrpt_reg_LuxR_C"/>
</dbReference>
<dbReference type="OrthoDB" id="9782655at2"/>
<dbReference type="Gene3D" id="1.10.10.10">
    <property type="entry name" value="Winged helix-like DNA-binding domain superfamily/Winged helix DNA-binding domain"/>
    <property type="match status" value="1"/>
</dbReference>
<name>A0A2P7QVE0_9SPHN</name>
<dbReference type="SUPFAM" id="SSF52172">
    <property type="entry name" value="CheY-like"/>
    <property type="match status" value="1"/>
</dbReference>
<keyword evidence="5" id="KW-0804">Transcription</keyword>
<keyword evidence="10" id="KW-1185">Reference proteome</keyword>
<gene>
    <name evidence="9" type="primary">fixJ</name>
    <name evidence="9" type="ORF">C7I55_06645</name>
</gene>
<dbReference type="GO" id="GO:0000160">
    <property type="term" value="P:phosphorelay signal transduction system"/>
    <property type="evidence" value="ECO:0007669"/>
    <property type="project" value="UniProtKB-KW"/>
</dbReference>